<dbReference type="InterPro" id="IPR001841">
    <property type="entry name" value="Znf_RING"/>
</dbReference>
<dbReference type="PANTHER" id="PTHR47510:SF3">
    <property type="entry name" value="ENDO_EXONUCLEASE_PHOSPHATASE DOMAIN-CONTAINING PROTEIN"/>
    <property type="match status" value="1"/>
</dbReference>
<evidence type="ECO:0000256" key="2">
    <source>
        <dbReference type="ARBA" id="ARBA00022833"/>
    </source>
</evidence>
<gene>
    <name evidence="6" type="ORF">HOLleu_07404</name>
</gene>
<evidence type="ECO:0000259" key="5">
    <source>
        <dbReference type="PROSITE" id="PS50878"/>
    </source>
</evidence>
<dbReference type="PROSITE" id="PS50089">
    <property type="entry name" value="ZF_RING_2"/>
    <property type="match status" value="1"/>
</dbReference>
<dbReference type="SUPFAM" id="SSF57903">
    <property type="entry name" value="FYVE/PHD zinc finger"/>
    <property type="match status" value="1"/>
</dbReference>
<keyword evidence="1 3" id="KW-0479">Metal-binding</keyword>
<dbReference type="AlphaFoldDB" id="A0A9Q1CGN6"/>
<evidence type="ECO:0000259" key="4">
    <source>
        <dbReference type="PROSITE" id="PS50089"/>
    </source>
</evidence>
<dbReference type="CDD" id="cd01650">
    <property type="entry name" value="RT_nLTR_like"/>
    <property type="match status" value="1"/>
</dbReference>
<dbReference type="GO" id="GO:0008270">
    <property type="term" value="F:zinc ion binding"/>
    <property type="evidence" value="ECO:0007669"/>
    <property type="project" value="UniProtKB-KW"/>
</dbReference>
<evidence type="ECO:0000256" key="3">
    <source>
        <dbReference type="PROSITE-ProRule" id="PRU00175"/>
    </source>
</evidence>
<organism evidence="6 7">
    <name type="scientific">Holothuria leucospilota</name>
    <name type="common">Black long sea cucumber</name>
    <name type="synonym">Mertensiothuria leucospilota</name>
    <dbReference type="NCBI Taxonomy" id="206669"/>
    <lineage>
        <taxon>Eukaryota</taxon>
        <taxon>Metazoa</taxon>
        <taxon>Echinodermata</taxon>
        <taxon>Eleutherozoa</taxon>
        <taxon>Echinozoa</taxon>
        <taxon>Holothuroidea</taxon>
        <taxon>Aspidochirotacea</taxon>
        <taxon>Aspidochirotida</taxon>
        <taxon>Holothuriidae</taxon>
        <taxon>Holothuria</taxon>
    </lineage>
</organism>
<reference evidence="6" key="1">
    <citation type="submission" date="2021-10" db="EMBL/GenBank/DDBJ databases">
        <title>Tropical sea cucumber genome reveals ecological adaptation and Cuvierian tubules defense mechanism.</title>
        <authorList>
            <person name="Chen T."/>
        </authorList>
    </citation>
    <scope>NUCLEOTIDE SEQUENCE</scope>
    <source>
        <strain evidence="6">Nanhai2018</strain>
        <tissue evidence="6">Muscle</tissue>
    </source>
</reference>
<dbReference type="SUPFAM" id="SSF56219">
    <property type="entry name" value="DNase I-like"/>
    <property type="match status" value="1"/>
</dbReference>
<dbReference type="OrthoDB" id="410381at2759"/>
<dbReference type="PANTHER" id="PTHR47510">
    <property type="entry name" value="REVERSE TRANSCRIPTASE DOMAIN-CONTAINING PROTEIN"/>
    <property type="match status" value="1"/>
</dbReference>
<keyword evidence="1 3" id="KW-0863">Zinc-finger</keyword>
<keyword evidence="6" id="KW-0548">Nucleotidyltransferase</keyword>
<dbReference type="PROSITE" id="PS50878">
    <property type="entry name" value="RT_POL"/>
    <property type="match status" value="1"/>
</dbReference>
<dbReference type="InterPro" id="IPR011011">
    <property type="entry name" value="Znf_FYVE_PHD"/>
</dbReference>
<proteinExistence type="predicted"/>
<name>A0A9Q1CGN6_HOLLE</name>
<dbReference type="SUPFAM" id="SSF56672">
    <property type="entry name" value="DNA/RNA polymerases"/>
    <property type="match status" value="1"/>
</dbReference>
<dbReference type="GO" id="GO:0003964">
    <property type="term" value="F:RNA-directed DNA polymerase activity"/>
    <property type="evidence" value="ECO:0007669"/>
    <property type="project" value="UniProtKB-KW"/>
</dbReference>
<comment type="caution">
    <text evidence="6">The sequence shown here is derived from an EMBL/GenBank/DDBJ whole genome shotgun (WGS) entry which is preliminary data.</text>
</comment>
<dbReference type="EMBL" id="JAIZAY010000003">
    <property type="protein sequence ID" value="KAJ8044616.1"/>
    <property type="molecule type" value="Genomic_DNA"/>
</dbReference>
<evidence type="ECO:0000313" key="6">
    <source>
        <dbReference type="EMBL" id="KAJ8044616.1"/>
    </source>
</evidence>
<dbReference type="Pfam" id="PF03372">
    <property type="entry name" value="Exo_endo_phos"/>
    <property type="match status" value="1"/>
</dbReference>
<dbReference type="Pfam" id="PF00078">
    <property type="entry name" value="RVT_1"/>
    <property type="match status" value="1"/>
</dbReference>
<dbReference type="CDD" id="cd15489">
    <property type="entry name" value="PHD_SF"/>
    <property type="match status" value="1"/>
</dbReference>
<protein>
    <submittedName>
        <fullName evidence="6">RNA-directed DNA polymerase from mobile element jockey</fullName>
    </submittedName>
</protein>
<dbReference type="Proteomes" id="UP001152320">
    <property type="component" value="Chromosome 3"/>
</dbReference>
<dbReference type="Gene3D" id="3.60.10.10">
    <property type="entry name" value="Endonuclease/exonuclease/phosphatase"/>
    <property type="match status" value="1"/>
</dbReference>
<keyword evidence="6" id="KW-0808">Transferase</keyword>
<dbReference type="InterPro" id="IPR005135">
    <property type="entry name" value="Endo/exonuclease/phosphatase"/>
</dbReference>
<dbReference type="InterPro" id="IPR000477">
    <property type="entry name" value="RT_dom"/>
</dbReference>
<dbReference type="InterPro" id="IPR043502">
    <property type="entry name" value="DNA/RNA_pol_sf"/>
</dbReference>
<dbReference type="InterPro" id="IPR036691">
    <property type="entry name" value="Endo/exonu/phosph_ase_sf"/>
</dbReference>
<accession>A0A9Q1CGN6</accession>
<keyword evidence="2" id="KW-0862">Zinc</keyword>
<feature type="domain" description="Reverse transcriptase" evidence="5">
    <location>
        <begin position="597"/>
        <end position="864"/>
    </location>
</feature>
<keyword evidence="6" id="KW-0695">RNA-directed DNA polymerase</keyword>
<keyword evidence="7" id="KW-1185">Reference proteome</keyword>
<evidence type="ECO:0000256" key="1">
    <source>
        <dbReference type="ARBA" id="ARBA00022771"/>
    </source>
</evidence>
<sequence>MTSEIPVCLLCNRGIYDMLSTIQCRSCLHLAHMSCNDSMHSSWLCPSCLQKALPFFQASDVDTSDNLKSFLSIDKSQNFLSNICTFTDKLDCMPDDCDYYATDDFNALSSDSNFDLFHLNCRSLNRNLDKTVDYLSLLNHNFSVIGFTETWLTDNISPLIRLDNYSLVENHRLNRRGGGVCLFVRQKYKYVERTDLSIFNNNIESLFIELSIPHCGTKVVVGVVYRPPSGNMSSFNDYLYDTLSKISNEKKHCFILGDYNIDLLSNGSSDFLNTVSSCGFYPTITRPTRITDHSASLIDNILTNVALCNEVKIVSTGILPTDISDHFPIFISIRIGVNMKEDHGKLIQNFSTSNINTFVRSMASMNWNHVLEENDANVAFNKFHDTFKKTHDVCFPFVKIRNKRSKKNSAPWITPGILKSIRSKEKLYRRYLKAPTPDNRLNYRKYRNKLNHIIRTVKKHFYIKKFADCKNDCKETWKTINGLLKGESTSSLPDTFKKGDHNITGSSDIADEFNKFFVNLGPSLAEKIPRVPFDDSYLGSPNLSSLFLLPATEHEIAKIAYASLNPRKSAGFDNIRPKIVLEVIPYILQPLTHIFNRSFETGTFPDLLKKAKIIPVFKKGSADIFCNYRPISILPCFAKILERLMFNRLYSFVTKHSILSDCQYGFRSGHSTELALADAVDKLYSAIQRKQNSIGVFLDLSKAFDTIDHNILLRKLSHYGIRGNAYLWMKSYLTSRQQFTSFNNVHSTSLKVTCGVPQGSILGPLLFIIYVNDMCNVSASCSLVLFADDTNIFFTDNDSNLEKTVNDELCRFYKWFVSNKLSLNVDKTNYMVFNKGRNNYNFNISMNNKPLLNVHCTKFLGVYIDDKLSWKDHVQYVSAQISKGIGILSKLKFTLPQRALRLIYLSLVLPHLSYCCSIWSGTTKSILNKLFILQKRAVRHITCSAPRDETSGLFASLNLLKFHDVVNISLIIFTFRCLNKLLPSSFSSFYTVTVGYAMGISRN</sequence>
<feature type="domain" description="RING-type" evidence="4">
    <location>
        <begin position="8"/>
        <end position="48"/>
    </location>
</feature>
<evidence type="ECO:0000313" key="7">
    <source>
        <dbReference type="Proteomes" id="UP001152320"/>
    </source>
</evidence>